<comment type="caution">
    <text evidence="12">The sequence shown here is derived from an EMBL/GenBank/DDBJ whole genome shotgun (WGS) entry which is preliminary data.</text>
</comment>
<dbReference type="InterPro" id="IPR040444">
    <property type="entry name" value="PCNA-AF"/>
</dbReference>
<evidence type="ECO:0000313" key="13">
    <source>
        <dbReference type="Proteomes" id="UP000762676"/>
    </source>
</evidence>
<feature type="compositionally biased region" description="Low complexity" evidence="10">
    <location>
        <begin position="102"/>
        <end position="124"/>
    </location>
</feature>
<evidence type="ECO:0000256" key="3">
    <source>
        <dbReference type="ARBA" id="ARBA00013777"/>
    </source>
</evidence>
<comment type="subcellular location">
    <subcellularLocation>
        <location evidence="2">Cytoplasm</location>
        <location evidence="2">Perinuclear region</location>
    </subcellularLocation>
    <subcellularLocation>
        <location evidence="1">Nucleus</location>
    </subcellularLocation>
</comment>
<evidence type="ECO:0000256" key="2">
    <source>
        <dbReference type="ARBA" id="ARBA00004556"/>
    </source>
</evidence>
<keyword evidence="7" id="KW-0539">Nucleus</keyword>
<accession>A0AAV4I808</accession>
<dbReference type="EMBL" id="BMAT01013135">
    <property type="protein sequence ID" value="GFS06210.1"/>
    <property type="molecule type" value="Genomic_DNA"/>
</dbReference>
<evidence type="ECO:0000256" key="8">
    <source>
        <dbReference type="ARBA" id="ARBA00030014"/>
    </source>
</evidence>
<dbReference type="PANTHER" id="PTHR15679:SF8">
    <property type="entry name" value="PCNA-ASSOCIATED FACTOR"/>
    <property type="match status" value="1"/>
</dbReference>
<evidence type="ECO:0000256" key="6">
    <source>
        <dbReference type="ARBA" id="ARBA00023204"/>
    </source>
</evidence>
<dbReference type="PANTHER" id="PTHR15679">
    <property type="entry name" value="PCNA-ASSOCIATED FACTOR"/>
    <property type="match status" value="1"/>
</dbReference>
<dbReference type="GO" id="GO:0019985">
    <property type="term" value="P:translesion synthesis"/>
    <property type="evidence" value="ECO:0007669"/>
    <property type="project" value="TreeGrafter"/>
</dbReference>
<dbReference type="Pfam" id="PF15715">
    <property type="entry name" value="PAF"/>
    <property type="match status" value="1"/>
</dbReference>
<dbReference type="GO" id="GO:0003682">
    <property type="term" value="F:chromatin binding"/>
    <property type="evidence" value="ECO:0007669"/>
    <property type="project" value="TreeGrafter"/>
</dbReference>
<feature type="domain" description="PCNA-associated factor histone-like" evidence="11">
    <location>
        <begin position="93"/>
        <end position="174"/>
    </location>
</feature>
<name>A0AAV4I808_9GAST</name>
<feature type="compositionally biased region" description="Low complexity" evidence="10">
    <location>
        <begin position="146"/>
        <end position="178"/>
    </location>
</feature>
<evidence type="ECO:0000259" key="11">
    <source>
        <dbReference type="Pfam" id="PF15715"/>
    </source>
</evidence>
<dbReference type="GO" id="GO:0005634">
    <property type="term" value="C:nucleus"/>
    <property type="evidence" value="ECO:0007669"/>
    <property type="project" value="UniProtKB-SubCell"/>
</dbReference>
<dbReference type="InterPro" id="IPR031444">
    <property type="entry name" value="PCNA-AF_dom"/>
</dbReference>
<feature type="region of interest" description="Disordered" evidence="10">
    <location>
        <begin position="102"/>
        <end position="178"/>
    </location>
</feature>
<evidence type="ECO:0000256" key="1">
    <source>
        <dbReference type="ARBA" id="ARBA00004123"/>
    </source>
</evidence>
<evidence type="ECO:0000256" key="9">
    <source>
        <dbReference type="ARBA" id="ARBA00031186"/>
    </source>
</evidence>
<reference evidence="12 13" key="1">
    <citation type="journal article" date="2021" name="Elife">
        <title>Chloroplast acquisition without the gene transfer in kleptoplastic sea slugs, Plakobranchus ocellatus.</title>
        <authorList>
            <person name="Maeda T."/>
            <person name="Takahashi S."/>
            <person name="Yoshida T."/>
            <person name="Shimamura S."/>
            <person name="Takaki Y."/>
            <person name="Nagai Y."/>
            <person name="Toyoda A."/>
            <person name="Suzuki Y."/>
            <person name="Arimoto A."/>
            <person name="Ishii H."/>
            <person name="Satoh N."/>
            <person name="Nishiyama T."/>
            <person name="Hasebe M."/>
            <person name="Maruyama T."/>
            <person name="Minagawa J."/>
            <person name="Obokata J."/>
            <person name="Shigenobu S."/>
        </authorList>
    </citation>
    <scope>NUCLEOTIDE SEQUENCE [LARGE SCALE GENOMIC DNA]</scope>
</reference>
<evidence type="ECO:0000256" key="4">
    <source>
        <dbReference type="ARBA" id="ARBA00022490"/>
    </source>
</evidence>
<dbReference type="AlphaFoldDB" id="A0AAV4I808"/>
<keyword evidence="5" id="KW-0227">DNA damage</keyword>
<dbReference type="GO" id="GO:0048471">
    <property type="term" value="C:perinuclear region of cytoplasm"/>
    <property type="evidence" value="ECO:0007669"/>
    <property type="project" value="UniProtKB-SubCell"/>
</dbReference>
<organism evidence="12 13">
    <name type="scientific">Elysia marginata</name>
    <dbReference type="NCBI Taxonomy" id="1093978"/>
    <lineage>
        <taxon>Eukaryota</taxon>
        <taxon>Metazoa</taxon>
        <taxon>Spiralia</taxon>
        <taxon>Lophotrochozoa</taxon>
        <taxon>Mollusca</taxon>
        <taxon>Gastropoda</taxon>
        <taxon>Heterobranchia</taxon>
        <taxon>Euthyneura</taxon>
        <taxon>Panpulmonata</taxon>
        <taxon>Sacoglossa</taxon>
        <taxon>Placobranchoidea</taxon>
        <taxon>Plakobranchidae</taxon>
        <taxon>Elysia</taxon>
    </lineage>
</organism>
<dbReference type="GO" id="GO:0051726">
    <property type="term" value="P:regulation of cell cycle"/>
    <property type="evidence" value="ECO:0007669"/>
    <property type="project" value="InterPro"/>
</dbReference>
<evidence type="ECO:0000256" key="10">
    <source>
        <dbReference type="SAM" id="MobiDB-lite"/>
    </source>
</evidence>
<keyword evidence="4" id="KW-0963">Cytoplasm</keyword>
<evidence type="ECO:0000313" key="12">
    <source>
        <dbReference type="EMBL" id="GFS06210.1"/>
    </source>
</evidence>
<protein>
    <recommendedName>
        <fullName evidence="3">PCNA-associated factor</fullName>
    </recommendedName>
    <alternativeName>
        <fullName evidence="8">PCNA-associated factor of 15 kDa</fullName>
    </alternativeName>
    <alternativeName>
        <fullName evidence="9">PCNA-clamp-associated factor</fullName>
    </alternativeName>
</protein>
<sequence>MHNKTAFRCAFYPAKQPNLVQNSPLLILPARKQGLIHLHSYTFDRVLVRKPLLRHLRSEGSPVTHCVRRQSKAVLYCVVIPMSTEIAFTKRTNFQIVAGQASRKSLGGGSSSSSGDAGSPAGKGKYAGGNPVVVRPKPDWQKGIGSFFSKPSTSSSSSESSSSQESVDNESSSSTSSW</sequence>
<evidence type="ECO:0000256" key="5">
    <source>
        <dbReference type="ARBA" id="ARBA00022763"/>
    </source>
</evidence>
<gene>
    <name evidence="12" type="ORF">ElyMa_006538600</name>
</gene>
<keyword evidence="13" id="KW-1185">Reference proteome</keyword>
<dbReference type="GO" id="GO:0006281">
    <property type="term" value="P:DNA repair"/>
    <property type="evidence" value="ECO:0007669"/>
    <property type="project" value="UniProtKB-KW"/>
</dbReference>
<keyword evidence="6" id="KW-0234">DNA repair</keyword>
<evidence type="ECO:0000256" key="7">
    <source>
        <dbReference type="ARBA" id="ARBA00023242"/>
    </source>
</evidence>
<proteinExistence type="predicted"/>
<dbReference type="Proteomes" id="UP000762676">
    <property type="component" value="Unassembled WGS sequence"/>
</dbReference>